<dbReference type="Gene3D" id="1.10.860.10">
    <property type="entry name" value="DNAb Helicase, Chain A"/>
    <property type="match status" value="1"/>
</dbReference>
<gene>
    <name evidence="14" type="ORF">B9N49_00340</name>
</gene>
<evidence type="ECO:0000256" key="7">
    <source>
        <dbReference type="ARBA" id="ARBA00022840"/>
    </source>
</evidence>
<dbReference type="Pfam" id="PF03796">
    <property type="entry name" value="DnaB_C"/>
    <property type="match status" value="1"/>
</dbReference>
<evidence type="ECO:0000256" key="2">
    <source>
        <dbReference type="ARBA" id="ARBA00022515"/>
    </source>
</evidence>
<dbReference type="AlphaFoldDB" id="A0A233V9P6"/>
<reference evidence="15" key="1">
    <citation type="submission" date="2017-04" db="EMBL/GenBank/DDBJ databases">
        <title>Finegoldia magna isolated from orthopedic joint implant-associated infections.</title>
        <authorList>
            <person name="Bjorklund S."/>
            <person name="Bruggemann H."/>
            <person name="Jensen A."/>
            <person name="Hellmark B."/>
            <person name="Soderquist B."/>
        </authorList>
    </citation>
    <scope>NUCLEOTIDE SEQUENCE [LARGE SCALE GENOMIC DNA]</scope>
    <source>
        <strain evidence="15">CCUG 54800</strain>
    </source>
</reference>
<dbReference type="GO" id="GO:0003677">
    <property type="term" value="F:DNA binding"/>
    <property type="evidence" value="ECO:0007669"/>
    <property type="project" value="UniProtKB-UniRule"/>
</dbReference>
<evidence type="ECO:0000256" key="10">
    <source>
        <dbReference type="ARBA" id="ARBA00048954"/>
    </source>
</evidence>
<organism evidence="14 15">
    <name type="scientific">Finegoldia magna</name>
    <name type="common">Peptostreptococcus magnus</name>
    <dbReference type="NCBI Taxonomy" id="1260"/>
    <lineage>
        <taxon>Bacteria</taxon>
        <taxon>Bacillati</taxon>
        <taxon>Bacillota</taxon>
        <taxon>Tissierellia</taxon>
        <taxon>Tissierellales</taxon>
        <taxon>Peptoniphilaceae</taxon>
        <taxon>Finegoldia</taxon>
    </lineage>
</organism>
<evidence type="ECO:0000256" key="9">
    <source>
        <dbReference type="ARBA" id="ARBA00023235"/>
    </source>
</evidence>
<evidence type="ECO:0000313" key="14">
    <source>
        <dbReference type="EMBL" id="OXZ29105.1"/>
    </source>
</evidence>
<keyword evidence="2 12" id="KW-0639">Primosome</keyword>
<keyword evidence="8 12" id="KW-0238">DNA-binding</keyword>
<evidence type="ECO:0000256" key="1">
    <source>
        <dbReference type="ARBA" id="ARBA00008428"/>
    </source>
</evidence>
<proteinExistence type="inferred from homology"/>
<dbReference type="InterPro" id="IPR007692">
    <property type="entry name" value="DNA_helicase_DnaB"/>
</dbReference>
<accession>A0A233V9P6</accession>
<keyword evidence="9" id="KW-0413">Isomerase</keyword>
<dbReference type="EMBL" id="NDYC01000004">
    <property type="protein sequence ID" value="OXZ29105.1"/>
    <property type="molecule type" value="Genomic_DNA"/>
</dbReference>
<keyword evidence="3 12" id="KW-0235">DNA replication</keyword>
<dbReference type="SUPFAM" id="SSF52540">
    <property type="entry name" value="P-loop containing nucleoside triphosphate hydrolases"/>
    <property type="match status" value="1"/>
</dbReference>
<dbReference type="FunFam" id="3.40.50.300:FF:000351">
    <property type="entry name" value="Replicative DNA helicase"/>
    <property type="match status" value="1"/>
</dbReference>
<evidence type="ECO:0000313" key="15">
    <source>
        <dbReference type="Proteomes" id="UP000215413"/>
    </source>
</evidence>
<evidence type="ECO:0000256" key="6">
    <source>
        <dbReference type="ARBA" id="ARBA00022806"/>
    </source>
</evidence>
<keyword evidence="6 12" id="KW-0347">Helicase</keyword>
<dbReference type="InterPro" id="IPR007694">
    <property type="entry name" value="DNA_helicase_DnaB-like_C"/>
</dbReference>
<dbReference type="InterPro" id="IPR027417">
    <property type="entry name" value="P-loop_NTPase"/>
</dbReference>
<dbReference type="NCBIfam" id="TIGR00665">
    <property type="entry name" value="DnaB"/>
    <property type="match status" value="1"/>
</dbReference>
<keyword evidence="7 12" id="KW-0067">ATP-binding</keyword>
<evidence type="ECO:0000256" key="8">
    <source>
        <dbReference type="ARBA" id="ARBA00023125"/>
    </source>
</evidence>
<dbReference type="GO" id="GO:0016887">
    <property type="term" value="F:ATP hydrolysis activity"/>
    <property type="evidence" value="ECO:0007669"/>
    <property type="project" value="RHEA"/>
</dbReference>
<dbReference type="CDD" id="cd00984">
    <property type="entry name" value="DnaB_C"/>
    <property type="match status" value="1"/>
</dbReference>
<dbReference type="PANTHER" id="PTHR30153:SF2">
    <property type="entry name" value="REPLICATIVE DNA HELICASE"/>
    <property type="match status" value="1"/>
</dbReference>
<dbReference type="Gene3D" id="3.40.50.300">
    <property type="entry name" value="P-loop containing nucleotide triphosphate hydrolases"/>
    <property type="match status" value="1"/>
</dbReference>
<comment type="caution">
    <text evidence="14">The sequence shown here is derived from an EMBL/GenBank/DDBJ whole genome shotgun (WGS) entry which is preliminary data.</text>
</comment>
<dbReference type="GO" id="GO:0005829">
    <property type="term" value="C:cytosol"/>
    <property type="evidence" value="ECO:0007669"/>
    <property type="project" value="TreeGrafter"/>
</dbReference>
<dbReference type="GO" id="GO:0043139">
    <property type="term" value="F:5'-3' DNA helicase activity"/>
    <property type="evidence" value="ECO:0007669"/>
    <property type="project" value="UniProtKB-EC"/>
</dbReference>
<dbReference type="PROSITE" id="PS51199">
    <property type="entry name" value="SF4_HELICASE"/>
    <property type="match status" value="1"/>
</dbReference>
<sequence length="445" mass="49752">MENQQNIMPCDLEAERSVIGAMIIDERAVDDAAEIVEPVDFYSTKYQEIYKAILQVIDEKKPVDYITLEDKLKSNNMYEIIGGIDELISISEAVGSAVNVKYYADIIKSKAIIRNLMRVSQDVIDMSIANNSVGEVLEYAESNIFKISQNRNHQDLVKIQEMLEPTLAKIGEMSMSQGQLTGVTTGLIDLDRQLSGLQKSDLILLAARPAMGKTSLALNIAYKASVKHHVAIFSLEMSKMQLTQRLLSALSNINLSELVSGRVTEWTNLGQAAQLLAETNMHVDDTSSISLNELRSKCRKLKARGELDLVIIDYLQLMTTNSRSENRQQEISTISRGLKGLAKELNCPILALSQLSRAPDQRPNHRPVMSDLRESGAIEQDADVVLMLYRDDYYDPETDKPNIAEIIVAKHRNGPTGTVDTLFDKEHTKFMDLDKQMPDVGAFDK</sequence>
<dbReference type="SUPFAM" id="SSF48024">
    <property type="entry name" value="N-terminal domain of DnaB helicase"/>
    <property type="match status" value="1"/>
</dbReference>
<dbReference type="GO" id="GO:1990077">
    <property type="term" value="C:primosome complex"/>
    <property type="evidence" value="ECO:0007669"/>
    <property type="project" value="UniProtKB-UniRule"/>
</dbReference>
<feature type="domain" description="SF4 helicase" evidence="13">
    <location>
        <begin position="176"/>
        <end position="437"/>
    </location>
</feature>
<comment type="catalytic activity">
    <reaction evidence="10 12">
        <text>ATP + H2O = ADP + phosphate + H(+)</text>
        <dbReference type="Rhea" id="RHEA:13065"/>
        <dbReference type="ChEBI" id="CHEBI:15377"/>
        <dbReference type="ChEBI" id="CHEBI:15378"/>
        <dbReference type="ChEBI" id="CHEBI:30616"/>
        <dbReference type="ChEBI" id="CHEBI:43474"/>
        <dbReference type="ChEBI" id="CHEBI:456216"/>
        <dbReference type="EC" id="5.6.2.3"/>
    </reaction>
</comment>
<dbReference type="InterPro" id="IPR016136">
    <property type="entry name" value="DNA_helicase_N/primase_C"/>
</dbReference>
<evidence type="ECO:0000256" key="11">
    <source>
        <dbReference type="NCBIfam" id="TIGR00665"/>
    </source>
</evidence>
<dbReference type="InterPro" id="IPR007693">
    <property type="entry name" value="DNA_helicase_DnaB-like_N"/>
</dbReference>
<dbReference type="RefSeq" id="WP_094205051.1">
    <property type="nucleotide sequence ID" value="NZ_NDYC01000004.1"/>
</dbReference>
<keyword evidence="5 12" id="KW-0378">Hydrolase</keyword>
<evidence type="ECO:0000259" key="13">
    <source>
        <dbReference type="PROSITE" id="PS51199"/>
    </source>
</evidence>
<dbReference type="PANTHER" id="PTHR30153">
    <property type="entry name" value="REPLICATIVE DNA HELICASE DNAB"/>
    <property type="match status" value="1"/>
</dbReference>
<evidence type="ECO:0000256" key="3">
    <source>
        <dbReference type="ARBA" id="ARBA00022705"/>
    </source>
</evidence>
<dbReference type="Proteomes" id="UP000215413">
    <property type="component" value="Unassembled WGS sequence"/>
</dbReference>
<keyword evidence="4 12" id="KW-0547">Nucleotide-binding</keyword>
<dbReference type="GO" id="GO:0006269">
    <property type="term" value="P:DNA replication, synthesis of primer"/>
    <property type="evidence" value="ECO:0007669"/>
    <property type="project" value="UniProtKB-UniRule"/>
</dbReference>
<protein>
    <recommendedName>
        <fullName evidence="11 12">Replicative DNA helicase</fullName>
        <ecNumber evidence="11 12">5.6.2.3</ecNumber>
    </recommendedName>
</protein>
<name>A0A233V9P6_FINMA</name>
<comment type="similarity">
    <text evidence="1 12">Belongs to the helicase family. DnaB subfamily.</text>
</comment>
<dbReference type="EC" id="5.6.2.3" evidence="11 12"/>
<comment type="function">
    <text evidence="12">The main replicative DNA helicase, it participates in initiation and elongation during chromosome replication. Travels ahead of the DNA replisome, separating dsDNA into templates for DNA synthesis. A processive ATP-dependent 5'-3' DNA helicase it has DNA-dependent ATPase activity.</text>
</comment>
<dbReference type="InterPro" id="IPR036185">
    <property type="entry name" value="DNA_heli_DnaB-like_N_sf"/>
</dbReference>
<evidence type="ECO:0000256" key="5">
    <source>
        <dbReference type="ARBA" id="ARBA00022801"/>
    </source>
</evidence>
<dbReference type="Pfam" id="PF00772">
    <property type="entry name" value="DnaB"/>
    <property type="match status" value="1"/>
</dbReference>
<evidence type="ECO:0000256" key="12">
    <source>
        <dbReference type="RuleBase" id="RU362085"/>
    </source>
</evidence>
<evidence type="ECO:0000256" key="4">
    <source>
        <dbReference type="ARBA" id="ARBA00022741"/>
    </source>
</evidence>
<dbReference type="GO" id="GO:0005524">
    <property type="term" value="F:ATP binding"/>
    <property type="evidence" value="ECO:0007669"/>
    <property type="project" value="UniProtKB-UniRule"/>
</dbReference>